<evidence type="ECO:0000256" key="10">
    <source>
        <dbReference type="SAM" id="MobiDB-lite"/>
    </source>
</evidence>
<organism evidence="13 14">
    <name type="scientific">Claviceps africana</name>
    <dbReference type="NCBI Taxonomy" id="83212"/>
    <lineage>
        <taxon>Eukaryota</taxon>
        <taxon>Fungi</taxon>
        <taxon>Dikarya</taxon>
        <taxon>Ascomycota</taxon>
        <taxon>Pezizomycotina</taxon>
        <taxon>Sordariomycetes</taxon>
        <taxon>Hypocreomycetidae</taxon>
        <taxon>Hypocreales</taxon>
        <taxon>Clavicipitaceae</taxon>
        <taxon>Claviceps</taxon>
    </lineage>
</organism>
<evidence type="ECO:0000256" key="6">
    <source>
        <dbReference type="ARBA" id="ARBA00022729"/>
    </source>
</evidence>
<evidence type="ECO:0000313" key="14">
    <source>
        <dbReference type="Proteomes" id="UP000811619"/>
    </source>
</evidence>
<reference evidence="13" key="1">
    <citation type="journal article" date="2020" name="bioRxiv">
        <title>Whole genome comparisons of ergot fungi reveals the divergence and evolution of species within the genus Claviceps are the result of varying mechanisms driving genome evolution and host range expansion.</title>
        <authorList>
            <person name="Wyka S.A."/>
            <person name="Mondo S.J."/>
            <person name="Liu M."/>
            <person name="Dettman J."/>
            <person name="Nalam V."/>
            <person name="Broders K.D."/>
        </authorList>
    </citation>
    <scope>NUCLEOTIDE SEQUENCE</scope>
    <source>
        <strain evidence="13">CCC 489</strain>
    </source>
</reference>
<evidence type="ECO:0000256" key="5">
    <source>
        <dbReference type="ARBA" id="ARBA00022622"/>
    </source>
</evidence>
<gene>
    <name evidence="13" type="ORF">E4U42_003411</name>
</gene>
<keyword evidence="5" id="KW-0325">Glycoprotein</keyword>
<evidence type="ECO:0000256" key="2">
    <source>
        <dbReference type="ARBA" id="ARBA00004613"/>
    </source>
</evidence>
<evidence type="ECO:0000256" key="4">
    <source>
        <dbReference type="ARBA" id="ARBA00022525"/>
    </source>
</evidence>
<keyword evidence="14" id="KW-1185">Reference proteome</keyword>
<evidence type="ECO:0000313" key="13">
    <source>
        <dbReference type="EMBL" id="KAG5926346.1"/>
    </source>
</evidence>
<dbReference type="AlphaFoldDB" id="A0A8K0NIW2"/>
<dbReference type="Pfam" id="PF05730">
    <property type="entry name" value="CFEM"/>
    <property type="match status" value="1"/>
</dbReference>
<keyword evidence="4" id="KW-0964">Secreted</keyword>
<keyword evidence="5" id="KW-0472">Membrane</keyword>
<dbReference type="OrthoDB" id="3559948at2759"/>
<evidence type="ECO:0000256" key="9">
    <source>
        <dbReference type="PROSITE-ProRule" id="PRU01356"/>
    </source>
</evidence>
<feature type="signal peptide" evidence="11">
    <location>
        <begin position="1"/>
        <end position="20"/>
    </location>
</feature>
<feature type="region of interest" description="Disordered" evidence="10">
    <location>
        <begin position="93"/>
        <end position="142"/>
    </location>
</feature>
<keyword evidence="8" id="KW-0449">Lipoprotein</keyword>
<comment type="similarity">
    <text evidence="3">Belongs to the RBT5 family.</text>
</comment>
<evidence type="ECO:0000259" key="12">
    <source>
        <dbReference type="PROSITE" id="PS52012"/>
    </source>
</evidence>
<protein>
    <recommendedName>
        <fullName evidence="12">CFEM domain-containing protein</fullName>
    </recommendedName>
</protein>
<sequence length="166" mass="16170">MKFTLFTLTVAGLAAATLDGVPSCVKPCIEKALADVGCTGSSQELANCACKPEVQSKLLSPVTQCASENKCQPADLLTAQKVSMEQCKALTGGAGAGAKTSPLTTTGTHSLAPPTGTPTASANSTSGSKNGSATSTGAQPTSTNGAAVMGPAVGALVALFAALVAL</sequence>
<name>A0A8K0NIW2_9HYPO</name>
<evidence type="ECO:0000256" key="1">
    <source>
        <dbReference type="ARBA" id="ARBA00004589"/>
    </source>
</evidence>
<evidence type="ECO:0000256" key="11">
    <source>
        <dbReference type="SAM" id="SignalP"/>
    </source>
</evidence>
<keyword evidence="6 11" id="KW-0732">Signal</keyword>
<evidence type="ECO:0000256" key="8">
    <source>
        <dbReference type="ARBA" id="ARBA00023288"/>
    </source>
</evidence>
<dbReference type="EMBL" id="SRPY01000275">
    <property type="protein sequence ID" value="KAG5926346.1"/>
    <property type="molecule type" value="Genomic_DNA"/>
</dbReference>
<keyword evidence="5" id="KW-0336">GPI-anchor</keyword>
<dbReference type="GO" id="GO:0005576">
    <property type="term" value="C:extracellular region"/>
    <property type="evidence" value="ECO:0007669"/>
    <property type="project" value="UniProtKB-SubCell"/>
</dbReference>
<dbReference type="PROSITE" id="PS52012">
    <property type="entry name" value="CFEM"/>
    <property type="match status" value="1"/>
</dbReference>
<dbReference type="Proteomes" id="UP000811619">
    <property type="component" value="Unassembled WGS sequence"/>
</dbReference>
<evidence type="ECO:0000256" key="7">
    <source>
        <dbReference type="ARBA" id="ARBA00023157"/>
    </source>
</evidence>
<dbReference type="InterPro" id="IPR008427">
    <property type="entry name" value="Extracellular_membr_CFEM_dom"/>
</dbReference>
<comment type="caution">
    <text evidence="13">The sequence shown here is derived from an EMBL/GenBank/DDBJ whole genome shotgun (WGS) entry which is preliminary data.</text>
</comment>
<feature type="chain" id="PRO_5035462763" description="CFEM domain-containing protein" evidence="11">
    <location>
        <begin position="21"/>
        <end position="166"/>
    </location>
</feature>
<keyword evidence="7" id="KW-1015">Disulfide bond</keyword>
<feature type="domain" description="CFEM" evidence="12">
    <location>
        <begin position="1"/>
        <end position="116"/>
    </location>
</feature>
<dbReference type="GO" id="GO:0098552">
    <property type="term" value="C:side of membrane"/>
    <property type="evidence" value="ECO:0007669"/>
    <property type="project" value="UniProtKB-KW"/>
</dbReference>
<accession>A0A8K0NIW2</accession>
<evidence type="ECO:0000256" key="3">
    <source>
        <dbReference type="ARBA" id="ARBA00010031"/>
    </source>
</evidence>
<proteinExistence type="inferred from homology"/>
<comment type="caution">
    <text evidence="9">Lacks conserved residue(s) required for the propagation of feature annotation.</text>
</comment>
<comment type="subcellular location">
    <subcellularLocation>
        <location evidence="1">Membrane</location>
        <topology evidence="1">Lipid-anchor</topology>
        <topology evidence="1">GPI-anchor</topology>
    </subcellularLocation>
    <subcellularLocation>
        <location evidence="2">Secreted</location>
    </subcellularLocation>
</comment>
<feature type="compositionally biased region" description="Polar residues" evidence="10">
    <location>
        <begin position="117"/>
        <end position="142"/>
    </location>
</feature>